<accession>A0A9P0A5H4</accession>
<dbReference type="Pfam" id="PF24664">
    <property type="entry name" value="Monjiviricetes_fusion"/>
    <property type="match status" value="1"/>
</dbReference>
<evidence type="ECO:0000313" key="1">
    <source>
        <dbReference type="EMBL" id="CAH0384667.1"/>
    </source>
</evidence>
<keyword evidence="2" id="KW-1185">Reference proteome</keyword>
<proteinExistence type="predicted"/>
<sequence>MEISLRQIKECTKPNNSPINSTVTIQIIQRNEDLPITTISCKITVLRLVQHCSMFGDMQTVANSLANFYPEITLNQCKNLIETRKSTEYGTIINLNLNGFTERTVLLAGIVKENSNCEGASYSDSYGSYDDVVVHATLKFELYESEAMFNPKLDEIYLKTGVKCVYSTKSCFDPIRGYTFWDPSLDNECNDKYYSVLYEGPAYKIRDSNRLEPISYLVDEEDVAFSLKAIKTTRICHQEAYQTEYPRFYIVPQSDYEFTFRKSQRKVTAELLTYFNIKFLFLERHLSRAIQKLHESLSLANCMVERQILEHHLSLAIHHSDEFAYIRGGGPGWTAISMGEVCYLIQCKAVPVDLRPETTCYNEIPVSYKNESMFLSPRTRILTHKGTEIDCSNQLPVKFHIDDQWYAFVPRVQTANAPLELEARSFSSWYYKSPRNILKAGIYTEEDLAAYQRRISYPLESSALNLPTTSNSPMWSPPRHRRCAVAADVMSLGTDSSGINRADRLTLGCSVQSGRLDLGPSPCS</sequence>
<gene>
    <name evidence="1" type="ORF">BEMITA_LOCUS3968</name>
</gene>
<dbReference type="EMBL" id="OU963863">
    <property type="protein sequence ID" value="CAH0384667.1"/>
    <property type="molecule type" value="Genomic_DNA"/>
</dbReference>
<name>A0A9P0A5H4_BEMTA</name>
<protein>
    <submittedName>
        <fullName evidence="1">Uncharacterized protein</fullName>
    </submittedName>
</protein>
<reference evidence="1" key="1">
    <citation type="submission" date="2021-12" db="EMBL/GenBank/DDBJ databases">
        <authorList>
            <person name="King R."/>
        </authorList>
    </citation>
    <scope>NUCLEOTIDE SEQUENCE</scope>
</reference>
<dbReference type="Proteomes" id="UP001152759">
    <property type="component" value="Chromosome 2"/>
</dbReference>
<evidence type="ECO:0000313" key="2">
    <source>
        <dbReference type="Proteomes" id="UP001152759"/>
    </source>
</evidence>
<dbReference type="AlphaFoldDB" id="A0A9P0A5H4"/>
<organism evidence="1 2">
    <name type="scientific">Bemisia tabaci</name>
    <name type="common">Sweetpotato whitefly</name>
    <name type="synonym">Aleurodes tabaci</name>
    <dbReference type="NCBI Taxonomy" id="7038"/>
    <lineage>
        <taxon>Eukaryota</taxon>
        <taxon>Metazoa</taxon>
        <taxon>Ecdysozoa</taxon>
        <taxon>Arthropoda</taxon>
        <taxon>Hexapoda</taxon>
        <taxon>Insecta</taxon>
        <taxon>Pterygota</taxon>
        <taxon>Neoptera</taxon>
        <taxon>Paraneoptera</taxon>
        <taxon>Hemiptera</taxon>
        <taxon>Sternorrhyncha</taxon>
        <taxon>Aleyrodoidea</taxon>
        <taxon>Aleyrodidae</taxon>
        <taxon>Aleyrodinae</taxon>
        <taxon>Bemisia</taxon>
    </lineage>
</organism>